<feature type="transmembrane region" description="Helical" evidence="10">
    <location>
        <begin position="277"/>
        <end position="297"/>
    </location>
</feature>
<dbReference type="Proteomes" id="UP000515800">
    <property type="component" value="Chromosome"/>
</dbReference>
<dbReference type="PANTHER" id="PTHR10110">
    <property type="entry name" value="SODIUM/HYDROGEN EXCHANGER"/>
    <property type="match status" value="1"/>
</dbReference>
<feature type="transmembrane region" description="Helical" evidence="10">
    <location>
        <begin position="31"/>
        <end position="49"/>
    </location>
</feature>
<feature type="domain" description="Cation/H+ exchanger transmembrane" evidence="11">
    <location>
        <begin position="14"/>
        <end position="412"/>
    </location>
</feature>
<dbReference type="Gene3D" id="1.20.1530.20">
    <property type="match status" value="1"/>
</dbReference>
<dbReference type="PANTHER" id="PTHR10110:SF86">
    <property type="entry name" value="SODIUM_HYDROGEN EXCHANGER 7"/>
    <property type="match status" value="1"/>
</dbReference>
<dbReference type="GO" id="GO:0098719">
    <property type="term" value="P:sodium ion import across plasma membrane"/>
    <property type="evidence" value="ECO:0007669"/>
    <property type="project" value="TreeGrafter"/>
</dbReference>
<keyword evidence="5 10" id="KW-1133">Transmembrane helix</keyword>
<feature type="transmembrane region" description="Helical" evidence="10">
    <location>
        <begin position="109"/>
        <end position="130"/>
    </location>
</feature>
<evidence type="ECO:0000256" key="8">
    <source>
        <dbReference type="ARBA" id="ARBA00023136"/>
    </source>
</evidence>
<keyword evidence="2" id="KW-0813">Transport</keyword>
<dbReference type="GO" id="GO:0015385">
    <property type="term" value="F:sodium:proton antiporter activity"/>
    <property type="evidence" value="ECO:0007669"/>
    <property type="project" value="InterPro"/>
</dbReference>
<evidence type="ECO:0000259" key="11">
    <source>
        <dbReference type="Pfam" id="PF00999"/>
    </source>
</evidence>
<dbReference type="AlphaFoldDB" id="A0A7G9T7C9"/>
<evidence type="ECO:0000256" key="2">
    <source>
        <dbReference type="ARBA" id="ARBA00022448"/>
    </source>
</evidence>
<feature type="transmembrane region" description="Helical" evidence="10">
    <location>
        <begin position="352"/>
        <end position="374"/>
    </location>
</feature>
<evidence type="ECO:0000313" key="12">
    <source>
        <dbReference type="EMBL" id="QNN76004.1"/>
    </source>
</evidence>
<feature type="transmembrane region" description="Helical" evidence="10">
    <location>
        <begin position="214"/>
        <end position="233"/>
    </location>
</feature>
<feature type="transmembrane region" description="Helical" evidence="10">
    <location>
        <begin position="6"/>
        <end position="24"/>
    </location>
</feature>
<evidence type="ECO:0000256" key="7">
    <source>
        <dbReference type="ARBA" id="ARBA00023065"/>
    </source>
</evidence>
<dbReference type="EMBL" id="CP060724">
    <property type="protein sequence ID" value="QNN76004.1"/>
    <property type="molecule type" value="Genomic_DNA"/>
</dbReference>
<gene>
    <name evidence="12" type="ORF">H9L19_03925</name>
</gene>
<dbReference type="GO" id="GO:0015386">
    <property type="term" value="F:potassium:proton antiporter activity"/>
    <property type="evidence" value="ECO:0007669"/>
    <property type="project" value="TreeGrafter"/>
</dbReference>
<dbReference type="GO" id="GO:0005886">
    <property type="term" value="C:plasma membrane"/>
    <property type="evidence" value="ECO:0007669"/>
    <property type="project" value="UniProtKB-SubCell"/>
</dbReference>
<evidence type="ECO:0000256" key="1">
    <source>
        <dbReference type="ARBA" id="ARBA00004651"/>
    </source>
</evidence>
<dbReference type="Pfam" id="PF00999">
    <property type="entry name" value="Na_H_Exchanger"/>
    <property type="match status" value="1"/>
</dbReference>
<keyword evidence="6" id="KW-0915">Sodium</keyword>
<evidence type="ECO:0000256" key="4">
    <source>
        <dbReference type="ARBA" id="ARBA00022692"/>
    </source>
</evidence>
<dbReference type="GO" id="GO:0051453">
    <property type="term" value="P:regulation of intracellular pH"/>
    <property type="evidence" value="ECO:0007669"/>
    <property type="project" value="TreeGrafter"/>
</dbReference>
<comment type="subcellular location">
    <subcellularLocation>
        <location evidence="1">Cell membrane</location>
        <topology evidence="1">Multi-pass membrane protein</topology>
    </subcellularLocation>
</comment>
<dbReference type="InterPro" id="IPR038770">
    <property type="entry name" value="Na+/solute_symporter_sf"/>
</dbReference>
<accession>A0A7G9T7C9</accession>
<dbReference type="RefSeq" id="WP_187529832.1">
    <property type="nucleotide sequence ID" value="NZ_CP060724.1"/>
</dbReference>
<keyword evidence="7" id="KW-0406">Ion transport</keyword>
<evidence type="ECO:0000256" key="5">
    <source>
        <dbReference type="ARBA" id="ARBA00022989"/>
    </source>
</evidence>
<evidence type="ECO:0000256" key="9">
    <source>
        <dbReference type="ARBA" id="ARBA00023201"/>
    </source>
</evidence>
<feature type="transmembrane region" description="Helical" evidence="10">
    <location>
        <begin position="309"/>
        <end position="331"/>
    </location>
</feature>
<feature type="transmembrane region" description="Helical" evidence="10">
    <location>
        <begin position="389"/>
        <end position="408"/>
    </location>
</feature>
<evidence type="ECO:0000313" key="13">
    <source>
        <dbReference type="Proteomes" id="UP000515800"/>
    </source>
</evidence>
<dbReference type="InterPro" id="IPR018422">
    <property type="entry name" value="Cation/H_exchanger_CPA1"/>
</dbReference>
<evidence type="ECO:0000256" key="10">
    <source>
        <dbReference type="SAM" id="Phobius"/>
    </source>
</evidence>
<keyword evidence="3" id="KW-1003">Cell membrane</keyword>
<evidence type="ECO:0000256" key="6">
    <source>
        <dbReference type="ARBA" id="ARBA00023053"/>
    </source>
</evidence>
<dbReference type="InterPro" id="IPR006153">
    <property type="entry name" value="Cation/H_exchanger_TM"/>
</dbReference>
<feature type="transmembrane region" description="Helical" evidence="10">
    <location>
        <begin position="182"/>
        <end position="202"/>
    </location>
</feature>
<evidence type="ECO:0000256" key="3">
    <source>
        <dbReference type="ARBA" id="ARBA00022475"/>
    </source>
</evidence>
<keyword evidence="9" id="KW-0739">Sodium transport</keyword>
<keyword evidence="4 10" id="KW-0812">Transmembrane</keyword>
<protein>
    <submittedName>
        <fullName evidence="12">Sodium:proton antiporter</fullName>
    </submittedName>
</protein>
<reference evidence="12 13" key="1">
    <citation type="submission" date="2020-08" db="EMBL/GenBank/DDBJ databases">
        <title>Genome sequence of Weissella diestrammenae KACC 16890T.</title>
        <authorList>
            <person name="Hyun D.-W."/>
            <person name="Bae J.-W."/>
        </authorList>
    </citation>
    <scope>NUCLEOTIDE SEQUENCE [LARGE SCALE GENOMIC DNA]</scope>
    <source>
        <strain evidence="12 13">KACC 16890</strain>
    </source>
</reference>
<proteinExistence type="predicted"/>
<name>A0A7G9T7C9_9LACO</name>
<feature type="transmembrane region" description="Helical" evidence="10">
    <location>
        <begin position="239"/>
        <end position="256"/>
    </location>
</feature>
<feature type="transmembrane region" description="Helical" evidence="10">
    <location>
        <begin position="83"/>
        <end position="103"/>
    </location>
</feature>
<keyword evidence="8 10" id="KW-0472">Membrane</keyword>
<dbReference type="KEGG" id="wdi:H9L19_03925"/>
<organism evidence="12 13">
    <name type="scientific">Weissella diestrammenae</name>
    <dbReference type="NCBI Taxonomy" id="1162633"/>
    <lineage>
        <taxon>Bacteria</taxon>
        <taxon>Bacillati</taxon>
        <taxon>Bacillota</taxon>
        <taxon>Bacilli</taxon>
        <taxon>Lactobacillales</taxon>
        <taxon>Lactobacillaceae</taxon>
        <taxon>Weissella</taxon>
    </lineage>
</organism>
<sequence length="696" mass="78272">MQTFYTLALLIIGVIVANIVKQIFPRIPEAFILIVMGMVLSVTPIFNHFELEPEFFMLMIIAPLMFIDGQKQSFQKIRDKFSVIFLLSVVLAAATVAVVGLITNFVESVWTLPLAIALAAIVTPTDAVAVKSLTSGGEMPSSVGEALELEALFNDATGLVILDLALSVLGNQSLSFVGGLEHFIFVALGGVIVGIVGGMLIVSLRVNLNLHATNAETTVIPIGLLTPFAIYLLAEQFGVSGILAVVATGIVHNWEASRLRLSSTRVQLTQNTIWSTLSNVLNSIVFLILGITLPTVFQEVQKIGRLGTLALVGVSILIYLVMFIIRYTWALREDGRHHAGFFTFQNQDEHNFYSRIFAISGVHGTMTLAMAFSLPHEIAGHAFPYRDELIIIAALVILISMVVSALVLPRMLPKSTTLYSDKDIEHVRNKMVDYAILQVRDTIDEHDIREALTAQLQSQKGWGTDREHISQDYEELLTETKEFIISYIHGDYVSATYSVDVINIYDKIIDRLKIKSAHLQHGPFKQFRKYQHHVKHLMRETKWHVKHGGVTPNQRRVQRDRWQKAQGEDMLKKWQDTHTALLALNDDVINAVDKHIDDILRERLDAKRSDNQHIDLVRKTLNRYLANIKHDYSKTAVTVDSELYMQAFQFEYNFIHQGVSNGYIPQAMATELYNEINQAQTLQLQQQQQLETMTVS</sequence>
<keyword evidence="13" id="KW-1185">Reference proteome</keyword>